<reference evidence="1 2" key="1">
    <citation type="journal article" date="2014" name="Am. J. Bot.">
        <title>Genome assembly and annotation for red clover (Trifolium pratense; Fabaceae).</title>
        <authorList>
            <person name="Istvanek J."/>
            <person name="Jaros M."/>
            <person name="Krenek A."/>
            <person name="Repkova J."/>
        </authorList>
    </citation>
    <scope>NUCLEOTIDE SEQUENCE [LARGE SCALE GENOMIC DNA]</scope>
    <source>
        <strain evidence="2">cv. Tatra</strain>
        <tissue evidence="1">Young leaves</tissue>
    </source>
</reference>
<dbReference type="Proteomes" id="UP000236291">
    <property type="component" value="Unassembled WGS sequence"/>
</dbReference>
<comment type="caution">
    <text evidence="1">The sequence shown here is derived from an EMBL/GenBank/DDBJ whole genome shotgun (WGS) entry which is preliminary data.</text>
</comment>
<organism evidence="1 2">
    <name type="scientific">Trifolium pratense</name>
    <name type="common">Red clover</name>
    <dbReference type="NCBI Taxonomy" id="57577"/>
    <lineage>
        <taxon>Eukaryota</taxon>
        <taxon>Viridiplantae</taxon>
        <taxon>Streptophyta</taxon>
        <taxon>Embryophyta</taxon>
        <taxon>Tracheophyta</taxon>
        <taxon>Spermatophyta</taxon>
        <taxon>Magnoliopsida</taxon>
        <taxon>eudicotyledons</taxon>
        <taxon>Gunneridae</taxon>
        <taxon>Pentapetalae</taxon>
        <taxon>rosids</taxon>
        <taxon>fabids</taxon>
        <taxon>Fabales</taxon>
        <taxon>Fabaceae</taxon>
        <taxon>Papilionoideae</taxon>
        <taxon>50 kb inversion clade</taxon>
        <taxon>NPAAA clade</taxon>
        <taxon>Hologalegina</taxon>
        <taxon>IRL clade</taxon>
        <taxon>Trifolieae</taxon>
        <taxon>Trifolium</taxon>
    </lineage>
</organism>
<proteinExistence type="predicted"/>
<dbReference type="AlphaFoldDB" id="A0A2K3MHE1"/>
<gene>
    <name evidence="1" type="ORF">L195_g046338</name>
</gene>
<evidence type="ECO:0000313" key="2">
    <source>
        <dbReference type="Proteomes" id="UP000236291"/>
    </source>
</evidence>
<sequence length="132" mass="15255">RFLNLASKLTHDVALKGFKRQTQRLICWFFDEIIGERDGYALCVEVVYEHLLEQCTNCFSIGHSVEKCHKLHQKEMTHGEDRGEKTIYANMVEMSLWTSVIILPETLNPTVGSDPTDLFQQTSRAYSYIRLA</sequence>
<accession>A0A2K3MHE1</accession>
<protein>
    <submittedName>
        <fullName evidence="1">Uncharacterized protein</fullName>
    </submittedName>
</protein>
<evidence type="ECO:0000313" key="1">
    <source>
        <dbReference type="EMBL" id="PNX90215.1"/>
    </source>
</evidence>
<name>A0A2K3MHE1_TRIPR</name>
<dbReference type="EMBL" id="ASHM01062141">
    <property type="protein sequence ID" value="PNX90215.1"/>
    <property type="molecule type" value="Genomic_DNA"/>
</dbReference>
<reference evidence="1 2" key="2">
    <citation type="journal article" date="2017" name="Front. Plant Sci.">
        <title>Gene Classification and Mining of Molecular Markers Useful in Red Clover (Trifolium pratense) Breeding.</title>
        <authorList>
            <person name="Istvanek J."/>
            <person name="Dluhosova J."/>
            <person name="Dluhos P."/>
            <person name="Patkova L."/>
            <person name="Nedelnik J."/>
            <person name="Repkova J."/>
        </authorList>
    </citation>
    <scope>NUCLEOTIDE SEQUENCE [LARGE SCALE GENOMIC DNA]</scope>
    <source>
        <strain evidence="2">cv. Tatra</strain>
        <tissue evidence="1">Young leaves</tissue>
    </source>
</reference>
<feature type="non-terminal residue" evidence="1">
    <location>
        <position position="1"/>
    </location>
</feature>